<comment type="caution">
    <text evidence="1">The sequence shown here is derived from an EMBL/GenBank/DDBJ whole genome shotgun (WGS) entry which is preliminary data.</text>
</comment>
<evidence type="ECO:0000313" key="2">
    <source>
        <dbReference type="Proteomes" id="UP000013111"/>
    </source>
</evidence>
<dbReference type="AlphaFoldDB" id="A0A831A4K5"/>
<proteinExistence type="predicted"/>
<evidence type="ECO:0000313" key="1">
    <source>
        <dbReference type="EMBL" id="CCO95557.1"/>
    </source>
</evidence>
<sequence>MNNSSGLRKNTLGLFSLVFFVVAAAFPSSTSWPAPF</sequence>
<reference evidence="1 2" key="2">
    <citation type="submission" date="2013-04" db="EMBL/GenBank/DDBJ databases">
        <title>Comparative genomics of 12 strains of Erwinia amylovora identifies a pan-genome with a large conserved core and provides insights into host specificity.</title>
        <authorList>
            <person name="Mann R.A."/>
            <person name="Smits T.H.M."/>
            <person name="Buehlmann A."/>
            <person name="Blom J."/>
            <person name="Goesmann A."/>
            <person name="Frey J.E."/>
            <person name="Plummer K.M."/>
            <person name="Beer S.V."/>
            <person name="Luck J."/>
            <person name="Duffy B."/>
            <person name="Rodoni B."/>
        </authorList>
    </citation>
    <scope>NUCLEOTIDE SEQUENCE [LARGE SCALE GENOMIC DNA]</scope>
    <source>
        <strain evidence="2">CFBP 1232</strain>
    </source>
</reference>
<name>A0A831A4K5_ERWAM</name>
<dbReference type="EMBL" id="CAPB01000041">
    <property type="protein sequence ID" value="CCO95557.1"/>
    <property type="molecule type" value="Genomic_DNA"/>
</dbReference>
<organism evidence="1 2">
    <name type="scientific">Erwinia amylovora NBRC 12687 = CFBP 1232</name>
    <dbReference type="NCBI Taxonomy" id="1219359"/>
    <lineage>
        <taxon>Bacteria</taxon>
        <taxon>Pseudomonadati</taxon>
        <taxon>Pseudomonadota</taxon>
        <taxon>Gammaproteobacteria</taxon>
        <taxon>Enterobacterales</taxon>
        <taxon>Erwiniaceae</taxon>
        <taxon>Erwinia</taxon>
    </lineage>
</organism>
<dbReference type="Proteomes" id="UP000013111">
    <property type="component" value="Unassembled WGS sequence"/>
</dbReference>
<protein>
    <submittedName>
        <fullName evidence="1">Uncharacterized protein</fullName>
    </submittedName>
</protein>
<gene>
    <name evidence="1" type="ORF">BN437_3658</name>
</gene>
<reference evidence="1 2" key="1">
    <citation type="submission" date="2012-11" db="EMBL/GenBank/DDBJ databases">
        <authorList>
            <person name="Linke B."/>
        </authorList>
    </citation>
    <scope>NUCLEOTIDE SEQUENCE [LARGE SCALE GENOMIC DNA]</scope>
    <source>
        <strain evidence="2">CFBP 1232</strain>
    </source>
</reference>
<accession>A0A831A4K5</accession>